<feature type="domain" description="Xylose isomerase-like TIM barrel" evidence="1">
    <location>
        <begin position="29"/>
        <end position="321"/>
    </location>
</feature>
<keyword evidence="2" id="KW-0540">Nuclease</keyword>
<dbReference type="Pfam" id="PF01261">
    <property type="entry name" value="AP_endonuc_2"/>
    <property type="match status" value="1"/>
</dbReference>
<accession>A0A917V5H2</accession>
<dbReference type="InterPro" id="IPR036237">
    <property type="entry name" value="Xyl_isomerase-like_sf"/>
</dbReference>
<name>A0A917V5H2_9HYPH</name>
<reference evidence="2 3" key="1">
    <citation type="journal article" date="2014" name="Int. J. Syst. Evol. Microbiol.">
        <title>Complete genome sequence of Corynebacterium casei LMG S-19264T (=DSM 44701T), isolated from a smear-ripened cheese.</title>
        <authorList>
            <consortium name="US DOE Joint Genome Institute (JGI-PGF)"/>
            <person name="Walter F."/>
            <person name="Albersmeier A."/>
            <person name="Kalinowski J."/>
            <person name="Ruckert C."/>
        </authorList>
    </citation>
    <scope>NUCLEOTIDE SEQUENCE [LARGE SCALE GENOMIC DNA]</scope>
    <source>
        <strain evidence="2 3">CGMCC 1.9161</strain>
    </source>
</reference>
<dbReference type="PANTHER" id="PTHR12110:SF21">
    <property type="entry name" value="XYLOSE ISOMERASE-LIKE TIM BARREL DOMAIN-CONTAINING PROTEIN"/>
    <property type="match status" value="1"/>
</dbReference>
<proteinExistence type="predicted"/>
<dbReference type="GO" id="GO:0004519">
    <property type="term" value="F:endonuclease activity"/>
    <property type="evidence" value="ECO:0007669"/>
    <property type="project" value="UniProtKB-KW"/>
</dbReference>
<sequence length="353" mass="38825">MKTMKGPGLFLAQFAGDEAPFDSLDAICRWAASIGYKGVQIPTFDPRLFDLDKAATSDAYVDEVKGTLAAHGLSITELSTHMQGQLVAVHPAYTDAFDGFAPPQVRGNPAARTEWAVRQMTLAAEASRRFGLSASVSFSGALAWPYVYPWPQRPAGLIETAFEELARRWRPILDAYEDAGCDVCFELHPGEDLHDGTSFERFLDAVGGHARACINYDPSHFLLQGLDYVAFIDIYHERIKAFHAKDAELNPTGRQGVYGGYAGWVERAGRFRSLGDGQIDFGQIFSKLAQYDYDSWAVLEWECALKHPEDGAREGAEFIAAHIIRVTEKAFDDFAGGGTDQAANRRMLGLGEA</sequence>
<keyword evidence="3" id="KW-1185">Reference proteome</keyword>
<protein>
    <submittedName>
        <fullName evidence="2">Endonuclease</fullName>
    </submittedName>
</protein>
<dbReference type="Proteomes" id="UP000600449">
    <property type="component" value="Unassembled WGS sequence"/>
</dbReference>
<dbReference type="PANTHER" id="PTHR12110">
    <property type="entry name" value="HYDROXYPYRUVATE ISOMERASE"/>
    <property type="match status" value="1"/>
</dbReference>
<evidence type="ECO:0000313" key="2">
    <source>
        <dbReference type="EMBL" id="GGK40271.1"/>
    </source>
</evidence>
<dbReference type="InterPro" id="IPR050312">
    <property type="entry name" value="IolE/XylAMocC-like"/>
</dbReference>
<comment type="caution">
    <text evidence="2">The sequence shown here is derived from an EMBL/GenBank/DDBJ whole genome shotgun (WGS) entry which is preliminary data.</text>
</comment>
<dbReference type="EMBL" id="BMMF01000008">
    <property type="protein sequence ID" value="GGK40271.1"/>
    <property type="molecule type" value="Genomic_DNA"/>
</dbReference>
<dbReference type="InterPro" id="IPR013022">
    <property type="entry name" value="Xyl_isomerase-like_TIM-brl"/>
</dbReference>
<evidence type="ECO:0000259" key="1">
    <source>
        <dbReference type="Pfam" id="PF01261"/>
    </source>
</evidence>
<organism evidence="2 3">
    <name type="scientific">Salinarimonas ramus</name>
    <dbReference type="NCBI Taxonomy" id="690164"/>
    <lineage>
        <taxon>Bacteria</taxon>
        <taxon>Pseudomonadati</taxon>
        <taxon>Pseudomonadota</taxon>
        <taxon>Alphaproteobacteria</taxon>
        <taxon>Hyphomicrobiales</taxon>
        <taxon>Salinarimonadaceae</taxon>
        <taxon>Salinarimonas</taxon>
    </lineage>
</organism>
<dbReference type="SUPFAM" id="SSF51658">
    <property type="entry name" value="Xylose isomerase-like"/>
    <property type="match status" value="1"/>
</dbReference>
<keyword evidence="2" id="KW-0255">Endonuclease</keyword>
<evidence type="ECO:0000313" key="3">
    <source>
        <dbReference type="Proteomes" id="UP000600449"/>
    </source>
</evidence>
<dbReference type="AlphaFoldDB" id="A0A917V5H2"/>
<dbReference type="Gene3D" id="3.20.20.150">
    <property type="entry name" value="Divalent-metal-dependent TIM barrel enzymes"/>
    <property type="match status" value="1"/>
</dbReference>
<gene>
    <name evidence="2" type="ORF">GCM10011322_29270</name>
</gene>
<dbReference type="RefSeq" id="WP_188913965.1">
    <property type="nucleotide sequence ID" value="NZ_BMMF01000008.1"/>
</dbReference>
<keyword evidence="2" id="KW-0378">Hydrolase</keyword>